<dbReference type="Pfam" id="PF21822">
    <property type="entry name" value="Phage_TAC_15"/>
    <property type="match status" value="1"/>
</dbReference>
<sequence>MELANVEIKEKEIGENVYFVRPFPPQKSLELLGDLQAVVTSSLDTAVDKKDDIESNTEEESVLDRNINIGAIISGVGKNLKGPVLVNFANRIINKDFISIKRPSDETPVKLEKNISDNIFAGRLKEMIQLMYFVLEVNYADFFENLPDLSGILQELGIKKK</sequence>
<accession>A0A8S5TJ35</accession>
<dbReference type="EMBL" id="BK032832">
    <property type="protein sequence ID" value="DAF63015.1"/>
    <property type="molecule type" value="Genomic_DNA"/>
</dbReference>
<name>A0A8S5TJ35_9CAUD</name>
<reference evidence="1" key="1">
    <citation type="journal article" date="2021" name="Proc. Natl. Acad. Sci. U.S.A.">
        <title>A Catalog of Tens of Thousands of Viruses from Human Metagenomes Reveals Hidden Associations with Chronic Diseases.</title>
        <authorList>
            <person name="Tisza M.J."/>
            <person name="Buck C.B."/>
        </authorList>
    </citation>
    <scope>NUCLEOTIDE SEQUENCE</scope>
    <source>
        <strain evidence="1">Ct9dX1</strain>
    </source>
</reference>
<protein>
    <submittedName>
        <fullName evidence="1">Tail assembly chaperone protein</fullName>
    </submittedName>
</protein>
<organism evidence="1">
    <name type="scientific">Myoviridae sp. ct9dX1</name>
    <dbReference type="NCBI Taxonomy" id="2827665"/>
    <lineage>
        <taxon>Viruses</taxon>
        <taxon>Duplodnaviria</taxon>
        <taxon>Heunggongvirae</taxon>
        <taxon>Uroviricota</taxon>
        <taxon>Caudoviricetes</taxon>
    </lineage>
</organism>
<proteinExistence type="predicted"/>
<evidence type="ECO:0000313" key="1">
    <source>
        <dbReference type="EMBL" id="DAF63015.1"/>
    </source>
</evidence>
<dbReference type="InterPro" id="IPR049156">
    <property type="entry name" value="Phage_chap_TAC_15-like"/>
</dbReference>